<feature type="transmembrane region" description="Helical" evidence="1">
    <location>
        <begin position="107"/>
        <end position="126"/>
    </location>
</feature>
<feature type="transmembrane region" description="Helical" evidence="1">
    <location>
        <begin position="147"/>
        <end position="165"/>
    </location>
</feature>
<keyword evidence="1" id="KW-1133">Transmembrane helix</keyword>
<accession>A0ABD5QMW8</accession>
<keyword evidence="1" id="KW-0472">Membrane</keyword>
<evidence type="ECO:0000313" key="4">
    <source>
        <dbReference type="Proteomes" id="UP001596145"/>
    </source>
</evidence>
<dbReference type="SUPFAM" id="SSF103473">
    <property type="entry name" value="MFS general substrate transporter"/>
    <property type="match status" value="1"/>
</dbReference>
<dbReference type="Gene3D" id="1.20.1250.20">
    <property type="entry name" value="MFS general substrate transporter like domains"/>
    <property type="match status" value="2"/>
</dbReference>
<evidence type="ECO:0000259" key="2">
    <source>
        <dbReference type="PROSITE" id="PS50850"/>
    </source>
</evidence>
<gene>
    <name evidence="3" type="ORF">ACFPJA_01770</name>
</gene>
<proteinExistence type="predicted"/>
<dbReference type="InterPro" id="IPR011701">
    <property type="entry name" value="MFS"/>
</dbReference>
<feature type="transmembrane region" description="Helical" evidence="1">
    <location>
        <begin position="232"/>
        <end position="251"/>
    </location>
</feature>
<dbReference type="Pfam" id="PF07690">
    <property type="entry name" value="MFS_1"/>
    <property type="match status" value="1"/>
</dbReference>
<dbReference type="InterPro" id="IPR020846">
    <property type="entry name" value="MFS_dom"/>
</dbReference>
<protein>
    <submittedName>
        <fullName evidence="3">MFS transporter</fullName>
    </submittedName>
</protein>
<evidence type="ECO:0000313" key="3">
    <source>
        <dbReference type="EMBL" id="MFC5133458.1"/>
    </source>
</evidence>
<dbReference type="RefSeq" id="WP_122103883.1">
    <property type="nucleotide sequence ID" value="NZ_JBHSKV010000001.1"/>
</dbReference>
<dbReference type="PANTHER" id="PTHR43129:SF1">
    <property type="entry name" value="FOSMIDOMYCIN RESISTANCE PROTEIN"/>
    <property type="match status" value="1"/>
</dbReference>
<feature type="transmembrane region" description="Helical" evidence="1">
    <location>
        <begin position="361"/>
        <end position="380"/>
    </location>
</feature>
<reference evidence="3 4" key="1">
    <citation type="journal article" date="2019" name="Int. J. Syst. Evol. Microbiol.">
        <title>The Global Catalogue of Microorganisms (GCM) 10K type strain sequencing project: providing services to taxonomists for standard genome sequencing and annotation.</title>
        <authorList>
            <consortium name="The Broad Institute Genomics Platform"/>
            <consortium name="The Broad Institute Genome Sequencing Center for Infectious Disease"/>
            <person name="Wu L."/>
            <person name="Ma J."/>
        </authorList>
    </citation>
    <scope>NUCLEOTIDE SEQUENCE [LARGE SCALE GENOMIC DNA]</scope>
    <source>
        <strain evidence="3 4">CGMCC 1.16026</strain>
    </source>
</reference>
<feature type="transmembrane region" description="Helical" evidence="1">
    <location>
        <begin position="271"/>
        <end position="293"/>
    </location>
</feature>
<feature type="domain" description="Major facilitator superfamily (MFS) profile" evidence="2">
    <location>
        <begin position="1"/>
        <end position="415"/>
    </location>
</feature>
<feature type="transmembrane region" description="Helical" evidence="1">
    <location>
        <begin position="171"/>
        <end position="191"/>
    </location>
</feature>
<dbReference type="InterPro" id="IPR036259">
    <property type="entry name" value="MFS_trans_sf"/>
</dbReference>
<feature type="transmembrane region" description="Helical" evidence="1">
    <location>
        <begin position="327"/>
        <end position="349"/>
    </location>
</feature>
<dbReference type="PROSITE" id="PS50850">
    <property type="entry name" value="MFS"/>
    <property type="match status" value="1"/>
</dbReference>
<name>A0ABD5QMW8_9EURY</name>
<feature type="transmembrane region" description="Helical" evidence="1">
    <location>
        <begin position="392"/>
        <end position="414"/>
    </location>
</feature>
<comment type="caution">
    <text evidence="3">The sequence shown here is derived from an EMBL/GenBank/DDBJ whole genome shotgun (WGS) entry which is preliminary data.</text>
</comment>
<feature type="transmembrane region" description="Helical" evidence="1">
    <location>
        <begin position="300"/>
        <end position="321"/>
    </location>
</feature>
<dbReference type="PANTHER" id="PTHR43129">
    <property type="entry name" value="FOSMIDOMYCIN RESISTANCE PROTEIN"/>
    <property type="match status" value="1"/>
</dbReference>
<organism evidence="3 4">
    <name type="scientific">Halorubrum glutamatedens</name>
    <dbReference type="NCBI Taxonomy" id="2707018"/>
    <lineage>
        <taxon>Archaea</taxon>
        <taxon>Methanobacteriati</taxon>
        <taxon>Methanobacteriota</taxon>
        <taxon>Stenosarchaea group</taxon>
        <taxon>Halobacteria</taxon>
        <taxon>Halobacteriales</taxon>
        <taxon>Haloferacaceae</taxon>
        <taxon>Halorubrum</taxon>
    </lineage>
</organism>
<sequence length="429" mass="44749">MAVEAVRDLFDVTNTREVSLVSGAHGVNELFSLALPPILPLLISEFDLSYTRAGLLVTVFFSMYATLQLPAGAVADRLGQTRLITVGMAVMGTGMTLASVAPSYPVLLGGVALSGAGGSTYHPAGMSLISDIEGAETEGKAMGIHELAGMFGNMLAPVLIGGLAVVTDWRIALGVTAGVGLLYAGAFALLMEPLSSVDTPSATTTTSQSGSAERRGLKRLLTDVWEVTRIPLAWWVLGLFLAKLLFTLQSYGVRTYFTSYVVARTGLSTGIANGMFFLFLAGSALSTVGFGALADRFDRLDLLTATFLGAGGFIVATAFVPTSAVVLFGWFFLLGVAVYASLPVVNTLASEYSEREFSGSLFGIVQTASGLGGAISPVLFGALASRIGVQSMFPLIAVTCFVAGLGFLVTGRCLGEPVQRRKEEDGDDG</sequence>
<feature type="transmembrane region" description="Helical" evidence="1">
    <location>
        <begin position="50"/>
        <end position="71"/>
    </location>
</feature>
<dbReference type="AlphaFoldDB" id="A0ABD5QMW8"/>
<dbReference type="Proteomes" id="UP001596145">
    <property type="component" value="Unassembled WGS sequence"/>
</dbReference>
<keyword evidence="1" id="KW-0812">Transmembrane</keyword>
<evidence type="ECO:0000256" key="1">
    <source>
        <dbReference type="SAM" id="Phobius"/>
    </source>
</evidence>
<keyword evidence="4" id="KW-1185">Reference proteome</keyword>
<dbReference type="CDD" id="cd17325">
    <property type="entry name" value="MFS_MdtG_SLC18_like"/>
    <property type="match status" value="1"/>
</dbReference>
<dbReference type="EMBL" id="JBHSKV010000001">
    <property type="protein sequence ID" value="MFC5133458.1"/>
    <property type="molecule type" value="Genomic_DNA"/>
</dbReference>